<gene>
    <name evidence="2" type="ORF">GCM10010469_18440</name>
</gene>
<protein>
    <recommendedName>
        <fullName evidence="4">Glyoxalase-like domain-containing protein</fullName>
    </recommendedName>
</protein>
<dbReference type="Proteomes" id="UP001500728">
    <property type="component" value="Unassembled WGS sequence"/>
</dbReference>
<name>A0ABP6QT54_9ACTN</name>
<proteinExistence type="predicted"/>
<keyword evidence="3" id="KW-1185">Reference proteome</keyword>
<dbReference type="EMBL" id="BAAAUW010000006">
    <property type="protein sequence ID" value="GAA3255852.1"/>
    <property type="molecule type" value="Genomic_DNA"/>
</dbReference>
<organism evidence="2 3">
    <name type="scientific">Streptomyces labedae</name>
    <dbReference type="NCBI Taxonomy" id="285569"/>
    <lineage>
        <taxon>Bacteria</taxon>
        <taxon>Bacillati</taxon>
        <taxon>Actinomycetota</taxon>
        <taxon>Actinomycetes</taxon>
        <taxon>Kitasatosporales</taxon>
        <taxon>Streptomycetaceae</taxon>
        <taxon>Streptomyces</taxon>
    </lineage>
</organism>
<dbReference type="RefSeq" id="WP_346151715.1">
    <property type="nucleotide sequence ID" value="NZ_BAAAUW010000006.1"/>
</dbReference>
<comment type="caution">
    <text evidence="2">The sequence shown here is derived from an EMBL/GenBank/DDBJ whole genome shotgun (WGS) entry which is preliminary data.</text>
</comment>
<accession>A0ABP6QT54</accession>
<evidence type="ECO:0008006" key="4">
    <source>
        <dbReference type="Google" id="ProtNLM"/>
    </source>
</evidence>
<sequence>MVPTVANMAVDCANAYQFALLRSEVTGQPVHPEGGPGDAETRITLPDGSAPHFDPGRVVLTDPEGNEFRILLAEAERVSLPRCPQNRHPT</sequence>
<reference evidence="3" key="1">
    <citation type="journal article" date="2019" name="Int. J. Syst. Evol. Microbiol.">
        <title>The Global Catalogue of Microorganisms (GCM) 10K type strain sequencing project: providing services to taxonomists for standard genome sequencing and annotation.</title>
        <authorList>
            <consortium name="The Broad Institute Genomics Platform"/>
            <consortium name="The Broad Institute Genome Sequencing Center for Infectious Disease"/>
            <person name="Wu L."/>
            <person name="Ma J."/>
        </authorList>
    </citation>
    <scope>NUCLEOTIDE SEQUENCE [LARGE SCALE GENOMIC DNA]</scope>
    <source>
        <strain evidence="3">JCM 9381</strain>
    </source>
</reference>
<evidence type="ECO:0000256" key="1">
    <source>
        <dbReference type="SAM" id="MobiDB-lite"/>
    </source>
</evidence>
<feature type="region of interest" description="Disordered" evidence="1">
    <location>
        <begin position="27"/>
        <end position="53"/>
    </location>
</feature>
<evidence type="ECO:0000313" key="3">
    <source>
        <dbReference type="Proteomes" id="UP001500728"/>
    </source>
</evidence>
<evidence type="ECO:0000313" key="2">
    <source>
        <dbReference type="EMBL" id="GAA3255852.1"/>
    </source>
</evidence>